<comment type="caution">
    <text evidence="2">The sequence shown here is derived from an EMBL/GenBank/DDBJ whole genome shotgun (WGS) entry which is preliminary data.</text>
</comment>
<feature type="region of interest" description="Disordered" evidence="1">
    <location>
        <begin position="62"/>
        <end position="83"/>
    </location>
</feature>
<reference evidence="2 3" key="1">
    <citation type="journal article" date="2021" name="Elife">
        <title>Chloroplast acquisition without the gene transfer in kleptoplastic sea slugs, Plakobranchus ocellatus.</title>
        <authorList>
            <person name="Maeda T."/>
            <person name="Takahashi S."/>
            <person name="Yoshida T."/>
            <person name="Shimamura S."/>
            <person name="Takaki Y."/>
            <person name="Nagai Y."/>
            <person name="Toyoda A."/>
            <person name="Suzuki Y."/>
            <person name="Arimoto A."/>
            <person name="Ishii H."/>
            <person name="Satoh N."/>
            <person name="Nishiyama T."/>
            <person name="Hasebe M."/>
            <person name="Maruyama T."/>
            <person name="Minagawa J."/>
            <person name="Obokata J."/>
            <person name="Shigenobu S."/>
        </authorList>
    </citation>
    <scope>NUCLEOTIDE SEQUENCE [LARGE SCALE GENOMIC DNA]</scope>
</reference>
<accession>A0AAV4D2A3</accession>
<evidence type="ECO:0000256" key="1">
    <source>
        <dbReference type="SAM" id="MobiDB-lite"/>
    </source>
</evidence>
<dbReference type="EMBL" id="BLXT01007309">
    <property type="protein sequence ID" value="GFO38183.1"/>
    <property type="molecule type" value="Genomic_DNA"/>
</dbReference>
<dbReference type="AlphaFoldDB" id="A0AAV4D2A3"/>
<organism evidence="2 3">
    <name type="scientific">Plakobranchus ocellatus</name>
    <dbReference type="NCBI Taxonomy" id="259542"/>
    <lineage>
        <taxon>Eukaryota</taxon>
        <taxon>Metazoa</taxon>
        <taxon>Spiralia</taxon>
        <taxon>Lophotrochozoa</taxon>
        <taxon>Mollusca</taxon>
        <taxon>Gastropoda</taxon>
        <taxon>Heterobranchia</taxon>
        <taxon>Euthyneura</taxon>
        <taxon>Panpulmonata</taxon>
        <taxon>Sacoglossa</taxon>
        <taxon>Placobranchoidea</taxon>
        <taxon>Plakobranchidae</taxon>
        <taxon>Plakobranchus</taxon>
    </lineage>
</organism>
<name>A0AAV4D2A3_9GAST</name>
<dbReference type="Proteomes" id="UP000735302">
    <property type="component" value="Unassembled WGS sequence"/>
</dbReference>
<evidence type="ECO:0000313" key="2">
    <source>
        <dbReference type="EMBL" id="GFO38183.1"/>
    </source>
</evidence>
<sequence>MLKTSEYFSTGDTRNLITDVERCDAKVLGLRHKCGKDQNHTACLQGKNGLVGLNMCLASPEQSDPRLLGPSSGQGTGRGARATNRRVPADFWAGFFSILRPTPKGAVE</sequence>
<evidence type="ECO:0000313" key="3">
    <source>
        <dbReference type="Proteomes" id="UP000735302"/>
    </source>
</evidence>
<keyword evidence="3" id="KW-1185">Reference proteome</keyword>
<protein>
    <submittedName>
        <fullName evidence="2">Uncharacterized protein</fullName>
    </submittedName>
</protein>
<proteinExistence type="predicted"/>
<gene>
    <name evidence="2" type="ORF">PoB_006468800</name>
</gene>